<keyword evidence="2" id="KW-1185">Reference proteome</keyword>
<dbReference type="RefSeq" id="WP_184845420.1">
    <property type="nucleotide sequence ID" value="NZ_JACHMN010000003.1"/>
</dbReference>
<reference evidence="1 2" key="1">
    <citation type="submission" date="2020-08" db="EMBL/GenBank/DDBJ databases">
        <title>Sequencing the genomes of 1000 actinobacteria strains.</title>
        <authorList>
            <person name="Klenk H.-P."/>
        </authorList>
    </citation>
    <scope>NUCLEOTIDE SEQUENCE [LARGE SCALE GENOMIC DNA]</scope>
    <source>
        <strain evidence="1 2">DSM 45362</strain>
    </source>
</reference>
<accession>A0A841C1R6</accession>
<name>A0A841C1R6_9ACTN</name>
<proteinExistence type="predicted"/>
<evidence type="ECO:0000313" key="2">
    <source>
        <dbReference type="Proteomes" id="UP000587527"/>
    </source>
</evidence>
<organism evidence="1 2">
    <name type="scientific">Allocatelliglobosispora scoriae</name>
    <dbReference type="NCBI Taxonomy" id="643052"/>
    <lineage>
        <taxon>Bacteria</taxon>
        <taxon>Bacillati</taxon>
        <taxon>Actinomycetota</taxon>
        <taxon>Actinomycetes</taxon>
        <taxon>Micromonosporales</taxon>
        <taxon>Micromonosporaceae</taxon>
        <taxon>Allocatelliglobosispora</taxon>
    </lineage>
</organism>
<dbReference type="Proteomes" id="UP000587527">
    <property type="component" value="Unassembled WGS sequence"/>
</dbReference>
<protein>
    <submittedName>
        <fullName evidence="1">Uncharacterized protein</fullName>
    </submittedName>
</protein>
<comment type="caution">
    <text evidence="1">The sequence shown here is derived from an EMBL/GenBank/DDBJ whole genome shotgun (WGS) entry which is preliminary data.</text>
</comment>
<gene>
    <name evidence="1" type="ORF">F4553_007250</name>
</gene>
<sequence length="65" mass="7590">MTVEEHFAALREIERRDHEEFVAMIQGWLSEAVAAGDEVSARRHREHLTRLEAIPKPWEPQQRAA</sequence>
<evidence type="ECO:0000313" key="1">
    <source>
        <dbReference type="EMBL" id="MBB5873816.1"/>
    </source>
</evidence>
<dbReference type="EMBL" id="JACHMN010000003">
    <property type="protein sequence ID" value="MBB5873816.1"/>
    <property type="molecule type" value="Genomic_DNA"/>
</dbReference>
<dbReference type="AlphaFoldDB" id="A0A841C1R6"/>